<name>A0A1A9GRM1_9ACTN</name>
<evidence type="ECO:0000256" key="8">
    <source>
        <dbReference type="ARBA" id="ARBA00023032"/>
    </source>
</evidence>
<keyword evidence="12" id="KW-1185">Reference proteome</keyword>
<dbReference type="Proteomes" id="UP000077868">
    <property type="component" value="Chromosome"/>
</dbReference>
<dbReference type="GO" id="GO:0005886">
    <property type="term" value="C:plasma membrane"/>
    <property type="evidence" value="ECO:0007669"/>
    <property type="project" value="TreeGrafter"/>
</dbReference>
<dbReference type="InterPro" id="IPR059112">
    <property type="entry name" value="CysZ/EI24"/>
</dbReference>
<keyword evidence="4" id="KW-0997">Cell inner membrane</keyword>
<evidence type="ECO:0000256" key="6">
    <source>
        <dbReference type="ARBA" id="ARBA00022692"/>
    </source>
</evidence>
<keyword evidence="9 10" id="KW-0472">Membrane</keyword>
<dbReference type="GO" id="GO:0000103">
    <property type="term" value="P:sulfate assimilation"/>
    <property type="evidence" value="ECO:0007669"/>
    <property type="project" value="TreeGrafter"/>
</dbReference>
<keyword evidence="6 10" id="KW-0812">Transmembrane</keyword>
<keyword evidence="5" id="KW-0028">Amino-acid biosynthesis</keyword>
<feature type="transmembrane region" description="Helical" evidence="10">
    <location>
        <begin position="49"/>
        <end position="75"/>
    </location>
</feature>
<sequence length="227" mass="23790">MLLGMVPALVVLLVVLGALVALLLHLPELVTWATPFADDWADALRSLLRVGLGVLLVVAFLVLTSVSFTAVTLTVGEPFYERIWRATETMLGGEVPESGLSFWRSAADSLVLVLVGLLTAVGVFVVGLLPLVGAVVGALVGLAVSGWLLAGELLARPLEARGMDRHARRDALRAHRSTVLGFGMSTQLCFLVPFGAVAVMPAAVVGATLLAREVLGEPVPRDALRGA</sequence>
<gene>
    <name evidence="11" type="ORF">I601_3885</name>
</gene>
<evidence type="ECO:0000256" key="2">
    <source>
        <dbReference type="ARBA" id="ARBA00022448"/>
    </source>
</evidence>
<feature type="transmembrane region" description="Helical" evidence="10">
    <location>
        <begin position="110"/>
        <end position="129"/>
    </location>
</feature>
<dbReference type="PANTHER" id="PTHR37468:SF1">
    <property type="entry name" value="SULFATE TRANSPORTER CYSZ"/>
    <property type="match status" value="1"/>
</dbReference>
<dbReference type="InterPro" id="IPR050480">
    <property type="entry name" value="CysZ-like"/>
</dbReference>
<dbReference type="GO" id="GO:0009675">
    <property type="term" value="F:high-affinity sulfate:proton symporter activity"/>
    <property type="evidence" value="ECO:0007669"/>
    <property type="project" value="TreeGrafter"/>
</dbReference>
<dbReference type="STRING" id="1300347.I601_3885"/>
<dbReference type="GO" id="GO:0019344">
    <property type="term" value="P:cysteine biosynthetic process"/>
    <property type="evidence" value="ECO:0007669"/>
    <property type="project" value="TreeGrafter"/>
</dbReference>
<evidence type="ECO:0000256" key="7">
    <source>
        <dbReference type="ARBA" id="ARBA00022989"/>
    </source>
</evidence>
<evidence type="ECO:0000313" key="11">
    <source>
        <dbReference type="EMBL" id="ANH40283.1"/>
    </source>
</evidence>
<feature type="transmembrane region" description="Helical" evidence="10">
    <location>
        <begin position="135"/>
        <end position="158"/>
    </location>
</feature>
<evidence type="ECO:0000313" key="12">
    <source>
        <dbReference type="Proteomes" id="UP000077868"/>
    </source>
</evidence>
<dbReference type="PANTHER" id="PTHR37468">
    <property type="entry name" value="SULFATE TRANSPORTER CYSZ"/>
    <property type="match status" value="1"/>
</dbReference>
<evidence type="ECO:0000256" key="9">
    <source>
        <dbReference type="ARBA" id="ARBA00023136"/>
    </source>
</evidence>
<protein>
    <submittedName>
        <fullName evidence="11">Putative sulfate transport protein CysZ</fullName>
    </submittedName>
</protein>
<dbReference type="AlphaFoldDB" id="A0A1A9GRM1"/>
<evidence type="ECO:0000256" key="4">
    <source>
        <dbReference type="ARBA" id="ARBA00022519"/>
    </source>
</evidence>
<evidence type="ECO:0000256" key="5">
    <source>
        <dbReference type="ARBA" id="ARBA00022605"/>
    </source>
</evidence>
<evidence type="ECO:0000256" key="1">
    <source>
        <dbReference type="ARBA" id="ARBA00004141"/>
    </source>
</evidence>
<reference evidence="11 12" key="1">
    <citation type="submission" date="2016-03" db="EMBL/GenBank/DDBJ databases">
        <title>Complete genome sequence of a soil Actinobacterium, Nocardioides dokdonensis FR1436.</title>
        <authorList>
            <person name="Kwon S.-K."/>
            <person name="Kim K."/>
            <person name="Kim J.F."/>
        </authorList>
    </citation>
    <scope>NUCLEOTIDE SEQUENCE [LARGE SCALE GENOMIC DNA]</scope>
    <source>
        <strain evidence="11 12">FR1436</strain>
    </source>
</reference>
<keyword evidence="8" id="KW-0764">Sulfate transport</keyword>
<feature type="transmembrane region" description="Helical" evidence="10">
    <location>
        <begin position="179"/>
        <end position="211"/>
    </location>
</feature>
<dbReference type="EMBL" id="CP015079">
    <property type="protein sequence ID" value="ANH40283.1"/>
    <property type="molecule type" value="Genomic_DNA"/>
</dbReference>
<dbReference type="PATRIC" id="fig|1300347.3.peg.3891"/>
<evidence type="ECO:0000256" key="10">
    <source>
        <dbReference type="SAM" id="Phobius"/>
    </source>
</evidence>
<proteinExistence type="predicted"/>
<accession>A0A1A9GRM1</accession>
<keyword evidence="3" id="KW-1003">Cell membrane</keyword>
<keyword evidence="2" id="KW-0813">Transport</keyword>
<organism evidence="11 12">
    <name type="scientific">Nocardioides dokdonensis FR1436</name>
    <dbReference type="NCBI Taxonomy" id="1300347"/>
    <lineage>
        <taxon>Bacteria</taxon>
        <taxon>Bacillati</taxon>
        <taxon>Actinomycetota</taxon>
        <taxon>Actinomycetes</taxon>
        <taxon>Propionibacteriales</taxon>
        <taxon>Nocardioidaceae</taxon>
        <taxon>Nocardioides</taxon>
    </lineage>
</organism>
<dbReference type="KEGG" id="ndk:I601_3885"/>
<evidence type="ECO:0000256" key="3">
    <source>
        <dbReference type="ARBA" id="ARBA00022475"/>
    </source>
</evidence>
<dbReference type="Pfam" id="PF07264">
    <property type="entry name" value="EI24"/>
    <property type="match status" value="1"/>
</dbReference>
<comment type="subcellular location">
    <subcellularLocation>
        <location evidence="1">Membrane</location>
        <topology evidence="1">Multi-pass membrane protein</topology>
    </subcellularLocation>
</comment>
<keyword evidence="7 10" id="KW-1133">Transmembrane helix</keyword>